<evidence type="ECO:0000259" key="16">
    <source>
        <dbReference type="PROSITE" id="PS51918"/>
    </source>
</evidence>
<comment type="miscellaneous">
    <text evidence="14">Reaction proceeds by a ping-pong mechanism involving intermediate methylation of a conserved cysteine residue.</text>
</comment>
<dbReference type="Proteomes" id="UP000594404">
    <property type="component" value="Chromosome"/>
</dbReference>
<dbReference type="RefSeq" id="WP_107714370.1">
    <property type="nucleotide sequence ID" value="NZ_CP049266.1"/>
</dbReference>
<dbReference type="PROSITE" id="PS51918">
    <property type="entry name" value="RADICAL_SAM"/>
    <property type="match status" value="1"/>
</dbReference>
<evidence type="ECO:0000256" key="4">
    <source>
        <dbReference type="ARBA" id="ARBA00022490"/>
    </source>
</evidence>
<evidence type="ECO:0000256" key="8">
    <source>
        <dbReference type="ARBA" id="ARBA00022691"/>
    </source>
</evidence>
<dbReference type="GO" id="GO:0000049">
    <property type="term" value="F:tRNA binding"/>
    <property type="evidence" value="ECO:0007669"/>
    <property type="project" value="UniProtKB-UniRule"/>
</dbReference>
<evidence type="ECO:0000256" key="11">
    <source>
        <dbReference type="ARBA" id="ARBA00023004"/>
    </source>
</evidence>
<comment type="catalytic activity">
    <reaction evidence="14">
        <text>adenosine(2503) in 23S rRNA + 2 reduced [2Fe-2S]-[ferredoxin] + 2 S-adenosyl-L-methionine = 2-methyladenosine(2503) in 23S rRNA + 5'-deoxyadenosine + L-methionine + 2 oxidized [2Fe-2S]-[ferredoxin] + S-adenosyl-L-homocysteine</text>
        <dbReference type="Rhea" id="RHEA:42916"/>
        <dbReference type="Rhea" id="RHEA-COMP:10000"/>
        <dbReference type="Rhea" id="RHEA-COMP:10001"/>
        <dbReference type="Rhea" id="RHEA-COMP:10152"/>
        <dbReference type="Rhea" id="RHEA-COMP:10282"/>
        <dbReference type="ChEBI" id="CHEBI:17319"/>
        <dbReference type="ChEBI" id="CHEBI:33737"/>
        <dbReference type="ChEBI" id="CHEBI:33738"/>
        <dbReference type="ChEBI" id="CHEBI:57844"/>
        <dbReference type="ChEBI" id="CHEBI:57856"/>
        <dbReference type="ChEBI" id="CHEBI:59789"/>
        <dbReference type="ChEBI" id="CHEBI:74411"/>
        <dbReference type="ChEBI" id="CHEBI:74497"/>
        <dbReference type="EC" id="2.1.1.192"/>
    </reaction>
</comment>
<dbReference type="SUPFAM" id="SSF102114">
    <property type="entry name" value="Radical SAM enzymes"/>
    <property type="match status" value="1"/>
</dbReference>
<evidence type="ECO:0000256" key="3">
    <source>
        <dbReference type="ARBA" id="ARBA00022485"/>
    </source>
</evidence>
<dbReference type="GO" id="GO:0070475">
    <property type="term" value="P:rRNA base methylation"/>
    <property type="evidence" value="ECO:0007669"/>
    <property type="project" value="UniProtKB-UniRule"/>
</dbReference>
<dbReference type="InterPro" id="IPR027492">
    <property type="entry name" value="RNA_MTrfase_RlmN"/>
</dbReference>
<comment type="similarity">
    <text evidence="2 14">Belongs to the radical SAM superfamily. RlmN family.</text>
</comment>
<dbReference type="Pfam" id="PF04055">
    <property type="entry name" value="Radical_SAM"/>
    <property type="match status" value="1"/>
</dbReference>
<dbReference type="PANTHER" id="PTHR30544:SF5">
    <property type="entry name" value="RADICAL SAM CORE DOMAIN-CONTAINING PROTEIN"/>
    <property type="match status" value="1"/>
</dbReference>
<keyword evidence="6 14" id="KW-0489">Methyltransferase</keyword>
<proteinExistence type="inferred from homology"/>
<dbReference type="NCBIfam" id="TIGR00048">
    <property type="entry name" value="rRNA_mod_RlmN"/>
    <property type="match status" value="1"/>
</dbReference>
<feature type="binding site" evidence="14">
    <location>
        <position position="123"/>
    </location>
    <ligand>
        <name>[4Fe-4S] cluster</name>
        <dbReference type="ChEBI" id="CHEBI:49883"/>
        <note>4Fe-4S-S-AdoMet</note>
    </ligand>
</feature>
<comment type="function">
    <text evidence="14">Specifically methylates position 2 of adenine 2503 in 23S rRNA and position 2 of adenine 37 in tRNAs.</text>
</comment>
<evidence type="ECO:0000256" key="1">
    <source>
        <dbReference type="ARBA" id="ARBA00004496"/>
    </source>
</evidence>
<dbReference type="PIRSF" id="PIRSF006004">
    <property type="entry name" value="CHP00048"/>
    <property type="match status" value="1"/>
</dbReference>
<keyword evidence="5 14" id="KW-0698">rRNA processing</keyword>
<evidence type="ECO:0000256" key="2">
    <source>
        <dbReference type="ARBA" id="ARBA00007544"/>
    </source>
</evidence>
<dbReference type="GO" id="GO:0002935">
    <property type="term" value="F:tRNA (adenine(37)-C2)-methyltransferase activity"/>
    <property type="evidence" value="ECO:0007669"/>
    <property type="project" value="UniProtKB-UniRule"/>
</dbReference>
<name>A0A7S9RJQ8_9BACT</name>
<dbReference type="CDD" id="cd01335">
    <property type="entry name" value="Radical_SAM"/>
    <property type="match status" value="1"/>
</dbReference>
<dbReference type="InterPro" id="IPR048641">
    <property type="entry name" value="RlmN_N"/>
</dbReference>
<evidence type="ECO:0000256" key="7">
    <source>
        <dbReference type="ARBA" id="ARBA00022679"/>
    </source>
</evidence>
<dbReference type="AlphaFoldDB" id="A0A7S9RJQ8"/>
<reference evidence="17 18" key="1">
    <citation type="journal article" date="2018" name="Emerg. Microbes Infect.">
        <title>Genomic analysis of oral Campylobacter concisus strains identified a potential bacterial molecular marker associated with active Crohn's disease.</title>
        <authorList>
            <person name="Liu F."/>
            <person name="Ma R."/>
            <person name="Tay C.Y.A."/>
            <person name="Octavia S."/>
            <person name="Lan R."/>
            <person name="Chung H.K.L."/>
            <person name="Riordan S.M."/>
            <person name="Grimm M.C."/>
            <person name="Leong R.W."/>
            <person name="Tanaka M.M."/>
            <person name="Connor S."/>
            <person name="Zhang L."/>
        </authorList>
    </citation>
    <scope>NUCLEOTIDE SEQUENCE [LARGE SCALE GENOMIC DNA]</scope>
    <source>
        <strain evidence="17 18">P1CDO3</strain>
    </source>
</reference>
<feature type="binding site" evidence="14">
    <location>
        <position position="119"/>
    </location>
    <ligand>
        <name>[4Fe-4S] cluster</name>
        <dbReference type="ChEBI" id="CHEBI:49883"/>
        <note>4Fe-4S-S-AdoMet</note>
    </ligand>
</feature>
<dbReference type="InterPro" id="IPR013785">
    <property type="entry name" value="Aldolase_TIM"/>
</dbReference>
<evidence type="ECO:0000256" key="9">
    <source>
        <dbReference type="ARBA" id="ARBA00022694"/>
    </source>
</evidence>
<keyword evidence="12 14" id="KW-0411">Iron-sulfur</keyword>
<organism evidence="17 18">
    <name type="scientific">Campylobacter concisus</name>
    <dbReference type="NCBI Taxonomy" id="199"/>
    <lineage>
        <taxon>Bacteria</taxon>
        <taxon>Pseudomonadati</taxon>
        <taxon>Campylobacterota</taxon>
        <taxon>Epsilonproteobacteria</taxon>
        <taxon>Campylobacterales</taxon>
        <taxon>Campylobacteraceae</taxon>
        <taxon>Campylobacter</taxon>
    </lineage>
</organism>
<dbReference type="SFLD" id="SFLDG01062">
    <property type="entry name" value="methyltransferase_(Class_A)"/>
    <property type="match status" value="1"/>
</dbReference>
<feature type="binding site" evidence="14">
    <location>
        <position position="300"/>
    </location>
    <ligand>
        <name>S-adenosyl-L-methionine</name>
        <dbReference type="ChEBI" id="CHEBI:59789"/>
    </ligand>
</feature>
<dbReference type="GO" id="GO:0051539">
    <property type="term" value="F:4 iron, 4 sulfur cluster binding"/>
    <property type="evidence" value="ECO:0007669"/>
    <property type="project" value="UniProtKB-UniRule"/>
</dbReference>
<feature type="domain" description="Radical SAM core" evidence="16">
    <location>
        <begin position="105"/>
        <end position="338"/>
    </location>
</feature>
<dbReference type="InterPro" id="IPR004383">
    <property type="entry name" value="rRNA_lsu_MTrfase_RlmN/Cfr"/>
</dbReference>
<dbReference type="InterPro" id="IPR058240">
    <property type="entry name" value="rSAM_sf"/>
</dbReference>
<feature type="active site" description="Proton acceptor" evidence="14">
    <location>
        <position position="86"/>
    </location>
</feature>
<evidence type="ECO:0000256" key="6">
    <source>
        <dbReference type="ARBA" id="ARBA00022603"/>
    </source>
</evidence>
<comment type="catalytic activity">
    <reaction evidence="14">
        <text>adenosine(37) in tRNA + 2 reduced [2Fe-2S]-[ferredoxin] + 2 S-adenosyl-L-methionine = 2-methyladenosine(37) in tRNA + 5'-deoxyadenosine + L-methionine + 2 oxidized [2Fe-2S]-[ferredoxin] + S-adenosyl-L-homocysteine</text>
        <dbReference type="Rhea" id="RHEA:43332"/>
        <dbReference type="Rhea" id="RHEA-COMP:10000"/>
        <dbReference type="Rhea" id="RHEA-COMP:10001"/>
        <dbReference type="Rhea" id="RHEA-COMP:10162"/>
        <dbReference type="Rhea" id="RHEA-COMP:10485"/>
        <dbReference type="ChEBI" id="CHEBI:17319"/>
        <dbReference type="ChEBI" id="CHEBI:33737"/>
        <dbReference type="ChEBI" id="CHEBI:33738"/>
        <dbReference type="ChEBI" id="CHEBI:57844"/>
        <dbReference type="ChEBI" id="CHEBI:57856"/>
        <dbReference type="ChEBI" id="CHEBI:59789"/>
        <dbReference type="ChEBI" id="CHEBI:74411"/>
        <dbReference type="ChEBI" id="CHEBI:74497"/>
        <dbReference type="EC" id="2.1.1.192"/>
    </reaction>
</comment>
<comment type="caution">
    <text evidence="14">Lacks conserved residue(s) required for the propagation of feature annotation.</text>
</comment>
<dbReference type="Gene3D" id="3.20.20.70">
    <property type="entry name" value="Aldolase class I"/>
    <property type="match status" value="1"/>
</dbReference>
<dbReference type="FunFam" id="3.20.20.70:FF:000014">
    <property type="entry name" value="Probable dual-specificity RNA methyltransferase RlmN"/>
    <property type="match status" value="1"/>
</dbReference>
<keyword evidence="9 14" id="KW-0819">tRNA processing</keyword>
<keyword evidence="3 14" id="KW-0004">4Fe-4S</keyword>
<dbReference type="GO" id="GO:0046872">
    <property type="term" value="F:metal ion binding"/>
    <property type="evidence" value="ECO:0007669"/>
    <property type="project" value="UniProtKB-KW"/>
</dbReference>
<evidence type="ECO:0000256" key="13">
    <source>
        <dbReference type="ARBA" id="ARBA00023157"/>
    </source>
</evidence>
<feature type="binding site" evidence="14">
    <location>
        <position position="201"/>
    </location>
    <ligand>
        <name>S-adenosyl-L-methionine</name>
        <dbReference type="ChEBI" id="CHEBI:59789"/>
    </ligand>
</feature>
<comment type="subcellular location">
    <subcellularLocation>
        <location evidence="1 14">Cytoplasm</location>
    </subcellularLocation>
</comment>
<dbReference type="GO" id="GO:0030488">
    <property type="term" value="P:tRNA methylation"/>
    <property type="evidence" value="ECO:0007669"/>
    <property type="project" value="UniProtKB-UniRule"/>
</dbReference>
<dbReference type="SFLD" id="SFLDS00029">
    <property type="entry name" value="Radical_SAM"/>
    <property type="match status" value="1"/>
</dbReference>
<keyword evidence="7 14" id="KW-0808">Transferase</keyword>
<dbReference type="Pfam" id="PF21016">
    <property type="entry name" value="RlmN_N"/>
    <property type="match status" value="1"/>
</dbReference>
<keyword evidence="4 14" id="KW-0963">Cytoplasm</keyword>
<keyword evidence="13 14" id="KW-1015">Disulfide bond</keyword>
<accession>A0A7S9RJQ8</accession>
<feature type="region of interest" description="Disordered" evidence="15">
    <location>
        <begin position="350"/>
        <end position="381"/>
    </location>
</feature>
<sequence length="381" mass="42933">MKNLLDLSIEELKELVSPSFRATQIYEWVYKKNATEFSQMLNLPKDMRQDLADKFYLDPLKCVKFEQSSDGSIKYLFELKDGLKIESVLLPMKEEISDEDGKISRHARYTICVSSQVGCKMGCAFCLTAKGGLVRNLTAGEIVGQILWIKRENNIPYERRINVVYMGMGEPLDNLANVSKAIKILALNEGLAISPRRQTVSTSGLGSQIKKLGEMDLGVLLAISLHAVTNELRSRLMPINKAYNIEAVMDAVRGFPIDMRKRVMFEYLVIKDLNDSVSDAKKLVKLLHGIKAKVNLIYFNPHEGSEFGRPELSNMLKFQEYLRDHGVTCTIRQSKGLDISAACGQLKQRNENPKFKTNVSDKSTAKAEEKPTNDKTNVSKK</sequence>
<evidence type="ECO:0000313" key="17">
    <source>
        <dbReference type="EMBL" id="QPH92787.1"/>
    </source>
</evidence>
<keyword evidence="10 14" id="KW-0479">Metal-binding</keyword>
<feature type="active site" description="S-methylcysteine intermediate" evidence="14">
    <location>
        <position position="343"/>
    </location>
</feature>
<feature type="binding site" evidence="14">
    <location>
        <position position="126"/>
    </location>
    <ligand>
        <name>[4Fe-4S] cluster</name>
        <dbReference type="ChEBI" id="CHEBI:49883"/>
        <note>4Fe-4S-S-AdoMet</note>
    </ligand>
</feature>
<gene>
    <name evidence="14 17" type="primary">rlmN</name>
    <name evidence="17" type="ORF">CVT01_09910</name>
</gene>
<dbReference type="GO" id="GO:0070040">
    <property type="term" value="F:rRNA (adenine(2503)-C2-)-methyltransferase activity"/>
    <property type="evidence" value="ECO:0007669"/>
    <property type="project" value="UniProtKB-UniRule"/>
</dbReference>
<comment type="cofactor">
    <cofactor evidence="14">
        <name>[4Fe-4S] cluster</name>
        <dbReference type="ChEBI" id="CHEBI:49883"/>
    </cofactor>
    <text evidence="14">Binds 1 [4Fe-4S] cluster. The cluster is coordinated with 3 cysteines and an exchangeable S-adenosyl-L-methionine.</text>
</comment>
<dbReference type="GO" id="GO:0019843">
    <property type="term" value="F:rRNA binding"/>
    <property type="evidence" value="ECO:0007669"/>
    <property type="project" value="UniProtKB-UniRule"/>
</dbReference>
<dbReference type="Gene3D" id="1.10.150.530">
    <property type="match status" value="1"/>
</dbReference>
<feature type="binding site" evidence="14">
    <location>
        <begin position="169"/>
        <end position="170"/>
    </location>
    <ligand>
        <name>S-adenosyl-L-methionine</name>
        <dbReference type="ChEBI" id="CHEBI:59789"/>
    </ligand>
</feature>
<evidence type="ECO:0000256" key="12">
    <source>
        <dbReference type="ARBA" id="ARBA00023014"/>
    </source>
</evidence>
<dbReference type="GO" id="GO:0005737">
    <property type="term" value="C:cytoplasm"/>
    <property type="evidence" value="ECO:0007669"/>
    <property type="project" value="UniProtKB-SubCell"/>
</dbReference>
<evidence type="ECO:0000256" key="5">
    <source>
        <dbReference type="ARBA" id="ARBA00022552"/>
    </source>
</evidence>
<protein>
    <recommendedName>
        <fullName evidence="14">Probable dual-specificity RNA methyltransferase RlmN</fullName>
        <ecNumber evidence="14">2.1.1.192</ecNumber>
    </recommendedName>
    <alternativeName>
        <fullName evidence="14">23S rRNA (adenine(2503)-C(2))-methyltransferase</fullName>
    </alternativeName>
    <alternativeName>
        <fullName evidence="14">23S rRNA m2A2503 methyltransferase</fullName>
    </alternativeName>
    <alternativeName>
        <fullName evidence="14">Ribosomal RNA large subunit methyltransferase N</fullName>
    </alternativeName>
    <alternativeName>
        <fullName evidence="14">tRNA (adenine(37)-C(2))-methyltransferase</fullName>
    </alternativeName>
    <alternativeName>
        <fullName evidence="14">tRNA m2A37 methyltransferase</fullName>
    </alternativeName>
</protein>
<dbReference type="SFLD" id="SFLDF00275">
    <property type="entry name" value="adenosine_C2_methyltransferase"/>
    <property type="match status" value="1"/>
</dbReference>
<evidence type="ECO:0000256" key="14">
    <source>
        <dbReference type="HAMAP-Rule" id="MF_01849"/>
    </source>
</evidence>
<keyword evidence="8 14" id="KW-0949">S-adenosyl-L-methionine</keyword>
<dbReference type="EC" id="2.1.1.192" evidence="14"/>
<evidence type="ECO:0000313" key="18">
    <source>
        <dbReference type="Proteomes" id="UP000594404"/>
    </source>
</evidence>
<dbReference type="PANTHER" id="PTHR30544">
    <property type="entry name" value="23S RRNA METHYLTRANSFERASE"/>
    <property type="match status" value="1"/>
</dbReference>
<evidence type="ECO:0000256" key="10">
    <source>
        <dbReference type="ARBA" id="ARBA00022723"/>
    </source>
</evidence>
<feature type="compositionally biased region" description="Basic and acidic residues" evidence="15">
    <location>
        <begin position="363"/>
        <end position="373"/>
    </location>
</feature>
<keyword evidence="11 14" id="KW-0408">Iron</keyword>
<dbReference type="EMBL" id="CP049266">
    <property type="protein sequence ID" value="QPH92787.1"/>
    <property type="molecule type" value="Genomic_DNA"/>
</dbReference>
<dbReference type="InterPro" id="IPR040072">
    <property type="entry name" value="Methyltransferase_A"/>
</dbReference>
<evidence type="ECO:0000256" key="15">
    <source>
        <dbReference type="SAM" id="MobiDB-lite"/>
    </source>
</evidence>
<dbReference type="HAMAP" id="MF_01849">
    <property type="entry name" value="RNA_methyltr_RlmN"/>
    <property type="match status" value="1"/>
</dbReference>
<feature type="binding site" evidence="14">
    <location>
        <begin position="224"/>
        <end position="226"/>
    </location>
    <ligand>
        <name>S-adenosyl-L-methionine</name>
        <dbReference type="ChEBI" id="CHEBI:59789"/>
    </ligand>
</feature>
<dbReference type="InterPro" id="IPR007197">
    <property type="entry name" value="rSAM"/>
</dbReference>